<reference evidence="7" key="1">
    <citation type="submission" date="2021-10" db="EMBL/GenBank/DDBJ databases">
        <authorList>
            <person name="Hussein R."/>
            <person name="Harrison J."/>
            <person name="Studholme D.J."/>
            <person name="Vicente J."/>
            <person name="Grant M."/>
        </authorList>
    </citation>
    <scope>NUCLEOTIDE SEQUENCE</scope>
    <source>
        <strain evidence="7">NCPPB 2970</strain>
    </source>
</reference>
<sequence length="142" mass="14797">MCILILRGPQADPAQLLPMQLPECAGRALRTLVCADVDSLIAGLQAAGGDAEVELVLLDSGDLSPSAHAHAKALRAALDALPTPYIELHADAAQELEPWLHPHHAPLAVVITPHDASRAYAMSLGIAARCLPSLCAPLRVAA</sequence>
<evidence type="ECO:0000256" key="6">
    <source>
        <dbReference type="ARBA" id="ARBA00023239"/>
    </source>
</evidence>
<dbReference type="AlphaFoldDB" id="A0AAJ3CDJ3"/>
<dbReference type="RefSeq" id="WP_228424401.1">
    <property type="nucleotide sequence ID" value="NZ_JAJFNJ020000003.1"/>
</dbReference>
<gene>
    <name evidence="7" type="ORF">LLE72_008230</name>
</gene>
<keyword evidence="6" id="KW-0456">Lyase</keyword>
<evidence type="ECO:0000313" key="7">
    <source>
        <dbReference type="EMBL" id="MEC3887732.1"/>
    </source>
</evidence>
<evidence type="ECO:0000313" key="8">
    <source>
        <dbReference type="Proteomes" id="UP001297361"/>
    </source>
</evidence>
<comment type="pathway">
    <text evidence="2">Metabolic intermediate biosynthesis; chorismate biosynthesis; chorismate from D-erythrose 4-phosphate and phosphoenolpyruvate: step 3/7.</text>
</comment>
<protein>
    <recommendedName>
        <fullName evidence="5">3-dehydroquinate dehydratase</fullName>
        <ecNumber evidence="5">4.2.1.10</ecNumber>
    </recommendedName>
</protein>
<evidence type="ECO:0000256" key="3">
    <source>
        <dbReference type="ARBA" id="ARBA00011037"/>
    </source>
</evidence>
<comment type="subunit">
    <text evidence="4">Homododecamer.</text>
</comment>
<dbReference type="EMBL" id="JAJFNJ020000003">
    <property type="protein sequence ID" value="MEC3887732.1"/>
    <property type="molecule type" value="Genomic_DNA"/>
</dbReference>
<evidence type="ECO:0000256" key="5">
    <source>
        <dbReference type="ARBA" id="ARBA00012060"/>
    </source>
</evidence>
<evidence type="ECO:0000256" key="1">
    <source>
        <dbReference type="ARBA" id="ARBA00001864"/>
    </source>
</evidence>
<name>A0AAJ3CDJ3_XANCA</name>
<evidence type="ECO:0000256" key="2">
    <source>
        <dbReference type="ARBA" id="ARBA00004902"/>
    </source>
</evidence>
<comment type="catalytic activity">
    <reaction evidence="1">
        <text>3-dehydroquinate = 3-dehydroshikimate + H2O</text>
        <dbReference type="Rhea" id="RHEA:21096"/>
        <dbReference type="ChEBI" id="CHEBI:15377"/>
        <dbReference type="ChEBI" id="CHEBI:16630"/>
        <dbReference type="ChEBI" id="CHEBI:32364"/>
        <dbReference type="EC" id="4.2.1.10"/>
    </reaction>
</comment>
<dbReference type="Proteomes" id="UP001297361">
    <property type="component" value="Unassembled WGS sequence"/>
</dbReference>
<comment type="caution">
    <text evidence="7">The sequence shown here is derived from an EMBL/GenBank/DDBJ whole genome shotgun (WGS) entry which is preliminary data.</text>
</comment>
<dbReference type="InterPro" id="IPR036441">
    <property type="entry name" value="DHquinase_II_sf"/>
</dbReference>
<dbReference type="EC" id="4.2.1.10" evidence="5"/>
<comment type="similarity">
    <text evidence="3">Belongs to the type-II 3-dehydroquinase family.</text>
</comment>
<proteinExistence type="inferred from homology"/>
<evidence type="ECO:0000256" key="4">
    <source>
        <dbReference type="ARBA" id="ARBA00011193"/>
    </source>
</evidence>
<organism evidence="7 8">
    <name type="scientific">Xanthomonas campestris pv. papavericola</name>
    <dbReference type="NCBI Taxonomy" id="487881"/>
    <lineage>
        <taxon>Bacteria</taxon>
        <taxon>Pseudomonadati</taxon>
        <taxon>Pseudomonadota</taxon>
        <taxon>Gammaproteobacteria</taxon>
        <taxon>Lysobacterales</taxon>
        <taxon>Lysobacteraceae</taxon>
        <taxon>Xanthomonas</taxon>
    </lineage>
</organism>
<dbReference type="Gene3D" id="3.40.50.9100">
    <property type="entry name" value="Dehydroquinase, class II"/>
    <property type="match status" value="1"/>
</dbReference>
<reference evidence="7" key="2">
    <citation type="submission" date="2024-01" db="EMBL/GenBank/DDBJ databases">
        <title>Long-read genome sequencing of X. campestris pv. papavericola.</title>
        <authorList>
            <person name="Hussain R.M.F."/>
            <person name="Greer S."/>
            <person name="Harrison J."/>
            <person name="Grant M."/>
            <person name="Vicente J."/>
            <person name="Studholme D.J."/>
        </authorList>
    </citation>
    <scope>NUCLEOTIDE SEQUENCE</scope>
    <source>
        <strain evidence="7">NCPPB 2970</strain>
    </source>
</reference>
<dbReference type="GO" id="GO:0003855">
    <property type="term" value="F:3-dehydroquinate dehydratase activity"/>
    <property type="evidence" value="ECO:0007669"/>
    <property type="project" value="UniProtKB-EC"/>
</dbReference>
<accession>A0AAJ3CDJ3</accession>